<gene>
    <name evidence="2" type="ORF">BCR33DRAFT_727882</name>
</gene>
<dbReference type="Proteomes" id="UP000193642">
    <property type="component" value="Unassembled WGS sequence"/>
</dbReference>
<dbReference type="SUPFAM" id="SSF54427">
    <property type="entry name" value="NTF2-like"/>
    <property type="match status" value="1"/>
</dbReference>
<evidence type="ECO:0000313" key="2">
    <source>
        <dbReference type="EMBL" id="ORY23763.1"/>
    </source>
</evidence>
<keyword evidence="3" id="KW-1185">Reference proteome</keyword>
<dbReference type="Pfam" id="PF12680">
    <property type="entry name" value="SnoaL_2"/>
    <property type="match status" value="1"/>
</dbReference>
<accession>A0A1Y2AMF5</accession>
<reference evidence="2 3" key="1">
    <citation type="submission" date="2016-07" db="EMBL/GenBank/DDBJ databases">
        <title>Pervasive Adenine N6-methylation of Active Genes in Fungi.</title>
        <authorList>
            <consortium name="DOE Joint Genome Institute"/>
            <person name="Mondo S.J."/>
            <person name="Dannebaum R.O."/>
            <person name="Kuo R.C."/>
            <person name="Labutti K."/>
            <person name="Haridas S."/>
            <person name="Kuo A."/>
            <person name="Salamov A."/>
            <person name="Ahrendt S.R."/>
            <person name="Lipzen A."/>
            <person name="Sullivan W."/>
            <person name="Andreopoulos W.B."/>
            <person name="Clum A."/>
            <person name="Lindquist E."/>
            <person name="Daum C."/>
            <person name="Ramamoorthy G.K."/>
            <person name="Gryganskyi A."/>
            <person name="Culley D."/>
            <person name="Magnuson J.K."/>
            <person name="James T.Y."/>
            <person name="O'Malley M.A."/>
            <person name="Stajich J.E."/>
            <person name="Spatafora J.W."/>
            <person name="Visel A."/>
            <person name="Grigoriev I.V."/>
        </authorList>
    </citation>
    <scope>NUCLEOTIDE SEQUENCE [LARGE SCALE GENOMIC DNA]</scope>
    <source>
        <strain evidence="2 3">JEL800</strain>
    </source>
</reference>
<name>A0A1Y2AMF5_9FUNG</name>
<sequence length="151" mass="16745">MATSAQDFLEQWHKVVGSQQINILDTLLSNDIVFNTPVYLKPRKGKGLVKAILASAANIFQDFKYYNEWVSADGLNFCLEFGATIDSGKEGKVMGLKGVDIIRLQKESDGKLRIVHFEVMLRPINAAARFGELQAVGIPKMIQKYSPGAKL</sequence>
<proteinExistence type="predicted"/>
<dbReference type="InterPro" id="IPR037401">
    <property type="entry name" value="SnoaL-like"/>
</dbReference>
<dbReference type="Gene3D" id="3.10.450.50">
    <property type="match status" value="1"/>
</dbReference>
<feature type="domain" description="SnoaL-like" evidence="1">
    <location>
        <begin position="10"/>
        <end position="111"/>
    </location>
</feature>
<comment type="caution">
    <text evidence="2">The sequence shown here is derived from an EMBL/GenBank/DDBJ whole genome shotgun (WGS) entry which is preliminary data.</text>
</comment>
<dbReference type="EMBL" id="MCGO01000155">
    <property type="protein sequence ID" value="ORY23763.1"/>
    <property type="molecule type" value="Genomic_DNA"/>
</dbReference>
<protein>
    <recommendedName>
        <fullName evidence="1">SnoaL-like domain-containing protein</fullName>
    </recommendedName>
</protein>
<dbReference type="OrthoDB" id="417158at2759"/>
<dbReference type="InterPro" id="IPR032710">
    <property type="entry name" value="NTF2-like_dom_sf"/>
</dbReference>
<dbReference type="AlphaFoldDB" id="A0A1Y2AMF5"/>
<organism evidence="2 3">
    <name type="scientific">Rhizoclosmatium globosum</name>
    <dbReference type="NCBI Taxonomy" id="329046"/>
    <lineage>
        <taxon>Eukaryota</taxon>
        <taxon>Fungi</taxon>
        <taxon>Fungi incertae sedis</taxon>
        <taxon>Chytridiomycota</taxon>
        <taxon>Chytridiomycota incertae sedis</taxon>
        <taxon>Chytridiomycetes</taxon>
        <taxon>Chytridiales</taxon>
        <taxon>Chytriomycetaceae</taxon>
        <taxon>Rhizoclosmatium</taxon>
    </lineage>
</organism>
<evidence type="ECO:0000259" key="1">
    <source>
        <dbReference type="Pfam" id="PF12680"/>
    </source>
</evidence>
<evidence type="ECO:0000313" key="3">
    <source>
        <dbReference type="Proteomes" id="UP000193642"/>
    </source>
</evidence>